<gene>
    <name evidence="1" type="ORF">NPIL_190711</name>
</gene>
<keyword evidence="2" id="KW-1185">Reference proteome</keyword>
<evidence type="ECO:0000313" key="2">
    <source>
        <dbReference type="Proteomes" id="UP000887013"/>
    </source>
</evidence>
<evidence type="ECO:0000313" key="1">
    <source>
        <dbReference type="EMBL" id="GFT80694.1"/>
    </source>
</evidence>
<dbReference type="PANTHER" id="PTHR34410">
    <property type="entry name" value="INTRON-ENCODED HOMING ENDONUCLEASE, PUTATIVE-RELATED"/>
    <property type="match status" value="1"/>
</dbReference>
<sequence length="129" mass="13840">MHGIMQEDLGSIVLVFGTGGRTTAIAFAKNVFIDQERKSEVRRRSDTTVVLSVNYASQRSGAVSERTRRAASGKPELLGSGGSMVAKLKLKGIDERVQPGMDSAAQFDSTRVNSPGPDTARIDRLMALS</sequence>
<dbReference type="Proteomes" id="UP000887013">
    <property type="component" value="Unassembled WGS sequence"/>
</dbReference>
<comment type="caution">
    <text evidence="1">The sequence shown here is derived from an EMBL/GenBank/DDBJ whole genome shotgun (WGS) entry which is preliminary data.</text>
</comment>
<proteinExistence type="predicted"/>
<reference evidence="1" key="1">
    <citation type="submission" date="2020-08" db="EMBL/GenBank/DDBJ databases">
        <title>Multicomponent nature underlies the extraordinary mechanical properties of spider dragline silk.</title>
        <authorList>
            <person name="Kono N."/>
            <person name="Nakamura H."/>
            <person name="Mori M."/>
            <person name="Yoshida Y."/>
            <person name="Ohtoshi R."/>
            <person name="Malay A.D."/>
            <person name="Moran D.A.P."/>
            <person name="Tomita M."/>
            <person name="Numata K."/>
            <person name="Arakawa K."/>
        </authorList>
    </citation>
    <scope>NUCLEOTIDE SEQUENCE</scope>
</reference>
<accession>A0A8X6U6Z0</accession>
<dbReference type="PANTHER" id="PTHR34410:SF2">
    <property type="entry name" value="RRNA INTRON-ENCODED HOMING ENDONUCLEASE"/>
    <property type="match status" value="1"/>
</dbReference>
<dbReference type="OrthoDB" id="6437472at2759"/>
<dbReference type="AlphaFoldDB" id="A0A8X6U6Z0"/>
<organism evidence="1 2">
    <name type="scientific">Nephila pilipes</name>
    <name type="common">Giant wood spider</name>
    <name type="synonym">Nephila maculata</name>
    <dbReference type="NCBI Taxonomy" id="299642"/>
    <lineage>
        <taxon>Eukaryota</taxon>
        <taxon>Metazoa</taxon>
        <taxon>Ecdysozoa</taxon>
        <taxon>Arthropoda</taxon>
        <taxon>Chelicerata</taxon>
        <taxon>Arachnida</taxon>
        <taxon>Araneae</taxon>
        <taxon>Araneomorphae</taxon>
        <taxon>Entelegynae</taxon>
        <taxon>Araneoidea</taxon>
        <taxon>Nephilidae</taxon>
        <taxon>Nephila</taxon>
    </lineage>
</organism>
<protein>
    <submittedName>
        <fullName evidence="1">Putative 18s rrna sequence</fullName>
    </submittedName>
</protein>
<name>A0A8X6U6Z0_NEPPI</name>
<dbReference type="EMBL" id="BMAW01071990">
    <property type="protein sequence ID" value="GFT80694.1"/>
    <property type="molecule type" value="Genomic_DNA"/>
</dbReference>